<name>A0A927RII6_9ACTN</name>
<sequence>MRKWQSVALGVAAATAVAVNAAPGTASAAGQHGRDFSFAVIGDIPYGAAQIENFPSIIDQINADRDVRIVNHLGDIKDGGSLCTDEYFAMVKSDFDMFADPMVYTPGDNEWTDCHRENNGSYNPIERLAAIRQTFFPRPGRTLGEHSVAVTSQAAQGYPENVRFTRDGVAFAAVHIVGSNNSLAPWTGNTAPTAEQRAEVEGRTAADVQLVRDTFKQARKDKNKAVALLTQADMFSPGTTNPNPANYSGFRPIIQALAEEANAFDGPVYIFNGDTHTYNSDQPLAAGSQWLSVYGLSAPVPNLSRVTVDGSDGVDNWLKVTIDPHDPQVLSWVRVPFEN</sequence>
<feature type="domain" description="Calcineurin-like phosphoesterase" evidence="2">
    <location>
        <begin position="37"/>
        <end position="277"/>
    </location>
</feature>
<reference evidence="3" key="1">
    <citation type="submission" date="2020-10" db="EMBL/GenBank/DDBJ databases">
        <title>Sequencing the genomes of 1000 actinobacteria strains.</title>
        <authorList>
            <person name="Klenk H.-P."/>
        </authorList>
    </citation>
    <scope>NUCLEOTIDE SEQUENCE</scope>
    <source>
        <strain evidence="3">DSM 45354</strain>
    </source>
</reference>
<proteinExistence type="predicted"/>
<dbReference type="EMBL" id="JADBEM010000001">
    <property type="protein sequence ID" value="MBE1604593.1"/>
    <property type="molecule type" value="Genomic_DNA"/>
</dbReference>
<comment type="caution">
    <text evidence="3">The sequence shown here is derived from an EMBL/GenBank/DDBJ whole genome shotgun (WGS) entry which is preliminary data.</text>
</comment>
<dbReference type="InterPro" id="IPR029052">
    <property type="entry name" value="Metallo-depent_PP-like"/>
</dbReference>
<dbReference type="Proteomes" id="UP000638648">
    <property type="component" value="Unassembled WGS sequence"/>
</dbReference>
<keyword evidence="4" id="KW-1185">Reference proteome</keyword>
<keyword evidence="1" id="KW-0732">Signal</keyword>
<evidence type="ECO:0000256" key="1">
    <source>
        <dbReference type="SAM" id="SignalP"/>
    </source>
</evidence>
<feature type="chain" id="PRO_5039512280" description="Calcineurin-like phosphoesterase domain-containing protein" evidence="1">
    <location>
        <begin position="22"/>
        <end position="339"/>
    </location>
</feature>
<organism evidence="3 4">
    <name type="scientific">Actinopolymorpha pittospori</name>
    <dbReference type="NCBI Taxonomy" id="648752"/>
    <lineage>
        <taxon>Bacteria</taxon>
        <taxon>Bacillati</taxon>
        <taxon>Actinomycetota</taxon>
        <taxon>Actinomycetes</taxon>
        <taxon>Propionibacteriales</taxon>
        <taxon>Actinopolymorphaceae</taxon>
        <taxon>Actinopolymorpha</taxon>
    </lineage>
</organism>
<evidence type="ECO:0000313" key="4">
    <source>
        <dbReference type="Proteomes" id="UP000638648"/>
    </source>
</evidence>
<evidence type="ECO:0000259" key="2">
    <source>
        <dbReference type="Pfam" id="PF00149"/>
    </source>
</evidence>
<dbReference type="AlphaFoldDB" id="A0A927RII6"/>
<protein>
    <recommendedName>
        <fullName evidence="2">Calcineurin-like phosphoesterase domain-containing protein</fullName>
    </recommendedName>
</protein>
<gene>
    <name evidence="3" type="ORF">HEB94_001441</name>
</gene>
<dbReference type="Pfam" id="PF00149">
    <property type="entry name" value="Metallophos"/>
    <property type="match status" value="1"/>
</dbReference>
<dbReference type="InterPro" id="IPR004843">
    <property type="entry name" value="Calcineurin-like_PHP"/>
</dbReference>
<dbReference type="SUPFAM" id="SSF56300">
    <property type="entry name" value="Metallo-dependent phosphatases"/>
    <property type="match status" value="1"/>
</dbReference>
<dbReference type="RefSeq" id="WP_337917494.1">
    <property type="nucleotide sequence ID" value="NZ_BAABJL010000143.1"/>
</dbReference>
<feature type="signal peptide" evidence="1">
    <location>
        <begin position="1"/>
        <end position="21"/>
    </location>
</feature>
<evidence type="ECO:0000313" key="3">
    <source>
        <dbReference type="EMBL" id="MBE1604593.1"/>
    </source>
</evidence>
<dbReference type="GO" id="GO:0016787">
    <property type="term" value="F:hydrolase activity"/>
    <property type="evidence" value="ECO:0007669"/>
    <property type="project" value="InterPro"/>
</dbReference>
<accession>A0A927RII6</accession>